<feature type="signal peptide" evidence="2">
    <location>
        <begin position="1"/>
        <end position="16"/>
    </location>
</feature>
<evidence type="ECO:0000256" key="2">
    <source>
        <dbReference type="SAM" id="SignalP"/>
    </source>
</evidence>
<organism evidence="3 4">
    <name type="scientific">Lactuca sativa</name>
    <name type="common">Garden lettuce</name>
    <dbReference type="NCBI Taxonomy" id="4236"/>
    <lineage>
        <taxon>Eukaryota</taxon>
        <taxon>Viridiplantae</taxon>
        <taxon>Streptophyta</taxon>
        <taxon>Embryophyta</taxon>
        <taxon>Tracheophyta</taxon>
        <taxon>Spermatophyta</taxon>
        <taxon>Magnoliopsida</taxon>
        <taxon>eudicotyledons</taxon>
        <taxon>Gunneridae</taxon>
        <taxon>Pentapetalae</taxon>
        <taxon>asterids</taxon>
        <taxon>campanulids</taxon>
        <taxon>Asterales</taxon>
        <taxon>Asteraceae</taxon>
        <taxon>Cichorioideae</taxon>
        <taxon>Cichorieae</taxon>
        <taxon>Lactucinae</taxon>
        <taxon>Lactuca</taxon>
    </lineage>
</organism>
<feature type="chain" id="PRO_5040186212" evidence="2">
    <location>
        <begin position="17"/>
        <end position="290"/>
    </location>
</feature>
<feature type="transmembrane region" description="Helical" evidence="1">
    <location>
        <begin position="230"/>
        <end position="254"/>
    </location>
</feature>
<keyword evidence="1" id="KW-0472">Membrane</keyword>
<sequence>MVILVLCFIFILEVYLIEYKPSIGIRAEFVDFDMLYVVNKVHLVVVHQSSSYGTPGSKLKGKFVPYYKKEEKRISNLYENSSDDEVKCRMAQTVKSHTDTSHDSIGILNVDSPDTADNLKSEWEDTSVYQGKEQIWYLDNSCSIHMKGFNSLQENFIKKDGMSVIYGNNGKGTTMGYGTIKCNSVFSIITSLSINCVTLAMKFSLTDKKEKLLVKRASLFLLQIDKMKSMFWIGFLLTNLFVVPSSLVLSLIGYCTKGYHIGISRTSQGLQGISLSEEFLRCNFSGIKCA</sequence>
<name>A0A9R1UF18_LACSA</name>
<keyword evidence="1" id="KW-1133">Transmembrane helix</keyword>
<dbReference type="AlphaFoldDB" id="A0A9R1UF18"/>
<comment type="caution">
    <text evidence="3">The sequence shown here is derived from an EMBL/GenBank/DDBJ whole genome shotgun (WGS) entry which is preliminary data.</text>
</comment>
<proteinExistence type="predicted"/>
<keyword evidence="4" id="KW-1185">Reference proteome</keyword>
<protein>
    <submittedName>
        <fullName evidence="3">Uncharacterized protein</fullName>
    </submittedName>
</protein>
<dbReference type="EMBL" id="NBSK02000009">
    <property type="protein sequence ID" value="KAJ0185898.1"/>
    <property type="molecule type" value="Genomic_DNA"/>
</dbReference>
<keyword evidence="2" id="KW-0732">Signal</keyword>
<evidence type="ECO:0000313" key="3">
    <source>
        <dbReference type="EMBL" id="KAJ0185898.1"/>
    </source>
</evidence>
<evidence type="ECO:0000313" key="4">
    <source>
        <dbReference type="Proteomes" id="UP000235145"/>
    </source>
</evidence>
<gene>
    <name evidence="3" type="ORF">LSAT_V11C900484500</name>
</gene>
<reference evidence="3 4" key="1">
    <citation type="journal article" date="2017" name="Nat. Commun.">
        <title>Genome assembly with in vitro proximity ligation data and whole-genome triplication in lettuce.</title>
        <authorList>
            <person name="Reyes-Chin-Wo S."/>
            <person name="Wang Z."/>
            <person name="Yang X."/>
            <person name="Kozik A."/>
            <person name="Arikit S."/>
            <person name="Song C."/>
            <person name="Xia L."/>
            <person name="Froenicke L."/>
            <person name="Lavelle D.O."/>
            <person name="Truco M.J."/>
            <person name="Xia R."/>
            <person name="Zhu S."/>
            <person name="Xu C."/>
            <person name="Xu H."/>
            <person name="Xu X."/>
            <person name="Cox K."/>
            <person name="Korf I."/>
            <person name="Meyers B.C."/>
            <person name="Michelmore R.W."/>
        </authorList>
    </citation>
    <scope>NUCLEOTIDE SEQUENCE [LARGE SCALE GENOMIC DNA]</scope>
    <source>
        <strain evidence="4">cv. Salinas</strain>
        <tissue evidence="3">Seedlings</tissue>
    </source>
</reference>
<dbReference type="Proteomes" id="UP000235145">
    <property type="component" value="Unassembled WGS sequence"/>
</dbReference>
<keyword evidence="1" id="KW-0812">Transmembrane</keyword>
<evidence type="ECO:0000256" key="1">
    <source>
        <dbReference type="SAM" id="Phobius"/>
    </source>
</evidence>
<accession>A0A9R1UF18</accession>